<accession>A0A174C8I6</accession>
<evidence type="ECO:0000313" key="2">
    <source>
        <dbReference type="Proteomes" id="UP000095787"/>
    </source>
</evidence>
<proteinExistence type="predicted"/>
<protein>
    <submittedName>
        <fullName evidence="1">Uncharacterized protein</fullName>
    </submittedName>
</protein>
<sequence>MKSEHSKSEKKWNALLNWIFPFYACEMLEILKGIAYTSTECRKRKGERNVY</sequence>
<dbReference type="EMBL" id="CYZO01000018">
    <property type="protein sequence ID" value="CUO08068.1"/>
    <property type="molecule type" value="Genomic_DNA"/>
</dbReference>
<reference evidence="1 2" key="1">
    <citation type="submission" date="2015-09" db="EMBL/GenBank/DDBJ databases">
        <authorList>
            <consortium name="Pathogen Informatics"/>
        </authorList>
    </citation>
    <scope>NUCLEOTIDE SEQUENCE [LARGE SCALE GENOMIC DNA]</scope>
    <source>
        <strain evidence="1 2">2789STDY5834841</strain>
    </source>
</reference>
<dbReference type="Proteomes" id="UP000095787">
    <property type="component" value="Unassembled WGS sequence"/>
</dbReference>
<gene>
    <name evidence="1" type="ORF">ERS852456_01557</name>
</gene>
<evidence type="ECO:0000313" key="1">
    <source>
        <dbReference type="EMBL" id="CUO08068.1"/>
    </source>
</evidence>
<organism evidence="1 2">
    <name type="scientific">[Ruminococcus] torques</name>
    <dbReference type="NCBI Taxonomy" id="33039"/>
    <lineage>
        <taxon>Bacteria</taxon>
        <taxon>Bacillati</taxon>
        <taxon>Bacillota</taxon>
        <taxon>Clostridia</taxon>
        <taxon>Lachnospirales</taxon>
        <taxon>Lachnospiraceae</taxon>
        <taxon>Mediterraneibacter</taxon>
    </lineage>
</organism>
<name>A0A174C8I6_9FIRM</name>
<dbReference type="AlphaFoldDB" id="A0A174C8I6"/>